<proteinExistence type="predicted"/>
<evidence type="ECO:0000313" key="2">
    <source>
        <dbReference type="Proteomes" id="UP000001441"/>
    </source>
</evidence>
<reference evidence="1 2" key="1">
    <citation type="journal article" date="2011" name="Stand. Genomic Sci.">
        <title>Complete genome sequence of Allochromatium vinosum DSM 180(T).</title>
        <authorList>
            <person name="Weissgerber T."/>
            <person name="Zigann R."/>
            <person name="Bruce D."/>
            <person name="Chang Y.J."/>
            <person name="Detter J.C."/>
            <person name="Han C."/>
            <person name="Hauser L."/>
            <person name="Jeffries C.D."/>
            <person name="Land M."/>
            <person name="Munk A.C."/>
            <person name="Tapia R."/>
            <person name="Dahl C."/>
        </authorList>
    </citation>
    <scope>NUCLEOTIDE SEQUENCE [LARGE SCALE GENOMIC DNA]</scope>
    <source>
        <strain evidence="2">ATCC 17899 / DSM 180 / NBRC 103801 / NCIMB 10441 / D</strain>
    </source>
</reference>
<name>D3RMN7_ALLVD</name>
<dbReference type="HOGENOM" id="CLU_151798_1_0_6"/>
<dbReference type="Proteomes" id="UP000001441">
    <property type="component" value="Chromosome"/>
</dbReference>
<keyword evidence="2" id="KW-1185">Reference proteome</keyword>
<dbReference type="AlphaFoldDB" id="D3RMN7"/>
<dbReference type="eggNOG" id="ENOG5031344">
    <property type="taxonomic scope" value="Bacteria"/>
</dbReference>
<organism evidence="1 2">
    <name type="scientific">Allochromatium vinosum (strain ATCC 17899 / DSM 180 / NBRC 103801 / NCIMB 10441 / D)</name>
    <name type="common">Chromatium vinosum</name>
    <dbReference type="NCBI Taxonomy" id="572477"/>
    <lineage>
        <taxon>Bacteria</taxon>
        <taxon>Pseudomonadati</taxon>
        <taxon>Pseudomonadota</taxon>
        <taxon>Gammaproteobacteria</taxon>
        <taxon>Chromatiales</taxon>
        <taxon>Chromatiaceae</taxon>
        <taxon>Allochromatium</taxon>
    </lineage>
</organism>
<dbReference type="EMBL" id="CP001896">
    <property type="protein sequence ID" value="ADC61295.1"/>
    <property type="molecule type" value="Genomic_DNA"/>
</dbReference>
<evidence type="ECO:0000313" key="1">
    <source>
        <dbReference type="EMBL" id="ADC61295.1"/>
    </source>
</evidence>
<accession>D3RMN7</accession>
<sequence length="122" mass="14152">MWFEVLPENCPPNKSVNPNGETYYRLAESPEIKCSDFWSHRKLWPKKLFKVPECRACSVSVFSEIDACTDLRKLKIHQGKPVVAIILNNDSGKVQQTGNNIFHYSWWRALNFDPLLSSRLVK</sequence>
<gene>
    <name evidence="1" type="ordered locus">Alvin_0333</name>
</gene>
<protein>
    <submittedName>
        <fullName evidence="1">Uncharacterized protein</fullName>
    </submittedName>
</protein>
<dbReference type="KEGG" id="alv:Alvin_0333"/>